<keyword evidence="15 17" id="KW-0009">Actin-binding</keyword>
<keyword evidence="21" id="KW-1185">Reference proteome</keyword>
<feature type="region of interest" description="Disordered" evidence="18">
    <location>
        <begin position="1113"/>
        <end position="1147"/>
    </location>
</feature>
<dbReference type="SMART" id="SM00242">
    <property type="entry name" value="MYSc"/>
    <property type="match status" value="1"/>
</dbReference>
<evidence type="ECO:0000256" key="17">
    <source>
        <dbReference type="PROSITE-ProRule" id="PRU00782"/>
    </source>
</evidence>
<keyword evidence="7" id="KW-0963">Cytoplasm</keyword>
<feature type="binding site" evidence="17">
    <location>
        <begin position="151"/>
        <end position="158"/>
    </location>
    <ligand>
        <name>ATP</name>
        <dbReference type="ChEBI" id="CHEBI:30616"/>
    </ligand>
</feature>
<gene>
    <name evidence="22" type="primary">MYO6</name>
</gene>
<evidence type="ECO:0000256" key="18">
    <source>
        <dbReference type="SAM" id="MobiDB-lite"/>
    </source>
</evidence>
<dbReference type="PROSITE" id="PS51844">
    <property type="entry name" value="SH3_LIKE"/>
    <property type="match status" value="1"/>
</dbReference>
<feature type="region of interest" description="Disordered" evidence="18">
    <location>
        <begin position="934"/>
        <end position="955"/>
    </location>
</feature>
<dbReference type="CDD" id="cd01382">
    <property type="entry name" value="MYSc_Myo6"/>
    <property type="match status" value="1"/>
</dbReference>
<dbReference type="CDD" id="cd22294">
    <property type="entry name" value="MYO6_MIU_linker"/>
    <property type="match status" value="1"/>
</dbReference>
<name>A0ABM3YK09_ERIEU</name>
<evidence type="ECO:0000256" key="11">
    <source>
        <dbReference type="ARBA" id="ARBA00022840"/>
    </source>
</evidence>
<dbReference type="Gene3D" id="1.10.10.820">
    <property type="match status" value="1"/>
</dbReference>
<dbReference type="PROSITE" id="PS51456">
    <property type="entry name" value="MYOSIN_MOTOR"/>
    <property type="match status" value="1"/>
</dbReference>
<evidence type="ECO:0000256" key="6">
    <source>
        <dbReference type="ARBA" id="ARBA00015382"/>
    </source>
</evidence>
<dbReference type="InterPro" id="IPR032412">
    <property type="entry name" value="Myosin-VI_CBD"/>
</dbReference>
<dbReference type="Gene3D" id="3.40.850.10">
    <property type="entry name" value="Kinesin motor domain"/>
    <property type="match status" value="2"/>
</dbReference>
<organism evidence="21 22">
    <name type="scientific">Erinaceus europaeus</name>
    <name type="common">Western European hedgehog</name>
    <dbReference type="NCBI Taxonomy" id="9365"/>
    <lineage>
        <taxon>Eukaryota</taxon>
        <taxon>Metazoa</taxon>
        <taxon>Chordata</taxon>
        <taxon>Craniata</taxon>
        <taxon>Vertebrata</taxon>
        <taxon>Euteleostomi</taxon>
        <taxon>Mammalia</taxon>
        <taxon>Eutheria</taxon>
        <taxon>Laurasiatheria</taxon>
        <taxon>Eulipotyphla</taxon>
        <taxon>Erinaceidae</taxon>
        <taxon>Erinaceinae</taxon>
        <taxon>Erinaceus</taxon>
    </lineage>
</organism>
<dbReference type="PANTHER" id="PTHR13140:SF745">
    <property type="entry name" value="UNCONVENTIONAL MYOSIN-VI"/>
    <property type="match status" value="1"/>
</dbReference>
<dbReference type="PRINTS" id="PR00193">
    <property type="entry name" value="MYOSINHEAVY"/>
</dbReference>
<protein>
    <recommendedName>
        <fullName evidence="6">Unconventional myosin-VI</fullName>
    </recommendedName>
    <alternativeName>
        <fullName evidence="16">Unconventional myosin-6</fullName>
    </alternativeName>
</protein>
<feature type="domain" description="Myosin motor" evidence="19">
    <location>
        <begin position="57"/>
        <end position="771"/>
    </location>
</feature>
<dbReference type="Pfam" id="PF00063">
    <property type="entry name" value="Myosin_head"/>
    <property type="match status" value="1"/>
</dbReference>
<reference evidence="22" key="1">
    <citation type="submission" date="2025-08" db="UniProtKB">
        <authorList>
            <consortium name="RefSeq"/>
        </authorList>
    </citation>
    <scope>IDENTIFICATION</scope>
</reference>
<keyword evidence="11 17" id="KW-0067">ATP-binding</keyword>
<comment type="similarity">
    <text evidence="5 17">Belongs to the TRAFAC class myosin-kinesin ATPase superfamily. Myosin family.</text>
</comment>
<evidence type="ECO:0000256" key="4">
    <source>
        <dbReference type="ARBA" id="ARBA00004632"/>
    </source>
</evidence>
<dbReference type="InterPro" id="IPR036114">
    <property type="entry name" value="MYSc_Myo6"/>
</dbReference>
<evidence type="ECO:0000256" key="10">
    <source>
        <dbReference type="ARBA" id="ARBA00022741"/>
    </source>
</evidence>
<dbReference type="Pfam" id="PF21521">
    <property type="entry name" value="MYO6_lever"/>
    <property type="match status" value="1"/>
</dbReference>
<accession>A0ABM3YK09</accession>
<keyword evidence="8" id="KW-0597">Phosphoprotein</keyword>
<evidence type="ECO:0000256" key="8">
    <source>
        <dbReference type="ARBA" id="ARBA00022553"/>
    </source>
</evidence>
<evidence type="ECO:0000256" key="7">
    <source>
        <dbReference type="ARBA" id="ARBA00022490"/>
    </source>
</evidence>
<evidence type="ECO:0000256" key="1">
    <source>
        <dbReference type="ARBA" id="ARBA00004105"/>
    </source>
</evidence>
<evidence type="ECO:0000256" key="13">
    <source>
        <dbReference type="ARBA" id="ARBA00023123"/>
    </source>
</evidence>
<evidence type="ECO:0000256" key="12">
    <source>
        <dbReference type="ARBA" id="ARBA00022860"/>
    </source>
</evidence>
<evidence type="ECO:0000256" key="15">
    <source>
        <dbReference type="ARBA" id="ARBA00023203"/>
    </source>
</evidence>
<dbReference type="Pfam" id="PF16521">
    <property type="entry name" value="Myosin-VI_CBD"/>
    <property type="match status" value="1"/>
</dbReference>
<dbReference type="InterPro" id="IPR027417">
    <property type="entry name" value="P-loop_NTPase"/>
</dbReference>
<keyword evidence="10 17" id="KW-0547">Nucleotide-binding</keyword>
<comment type="subcellular location">
    <subcellularLocation>
        <location evidence="1">Cell projection</location>
        <location evidence="1">Microvillus</location>
    </subcellularLocation>
    <subcellularLocation>
        <location evidence="4">Cell projection</location>
        <location evidence="4">Ruffle membrane</location>
    </subcellularLocation>
    <subcellularLocation>
        <location evidence="2">Cytoplasm</location>
    </subcellularLocation>
    <subcellularLocation>
        <location evidence="3">Membrane</location>
        <location evidence="3">Clathrin-coated pit</location>
    </subcellularLocation>
</comment>
<feature type="domain" description="Myosin N-terminal SH3-like" evidence="20">
    <location>
        <begin position="2"/>
        <end position="53"/>
    </location>
</feature>
<keyword evidence="13 17" id="KW-0518">Myosin</keyword>
<dbReference type="RefSeq" id="XP_060061397.1">
    <property type="nucleotide sequence ID" value="XM_060205414.1"/>
</dbReference>
<dbReference type="Gene3D" id="3.30.70.1590">
    <property type="match status" value="1"/>
</dbReference>
<dbReference type="SUPFAM" id="SSF52540">
    <property type="entry name" value="P-loop containing nucleoside triphosphate hydrolases"/>
    <property type="match status" value="1"/>
</dbReference>
<keyword evidence="12" id="KW-0112">Calmodulin-binding</keyword>
<dbReference type="CDD" id="cd21759">
    <property type="entry name" value="CBD_MYO6-like"/>
    <property type="match status" value="1"/>
</dbReference>
<keyword evidence="14 17" id="KW-0505">Motor protein</keyword>
<sequence length="1272" mass="146743">MEDGKPVWAPHPTDGFQMGNIVDIGPDSLTIEPLNQKGKTFLALINQVFPAEEDSKKDVEDNCSLMYLNEATLLHNVKVRYSKDRIYTYVANILIAVNPYFDIPKIYSSETIKSYQGKSLGTMPPHVFAIADKAFRDMKVLKMSQSIIVSGESGAGKTENTKFVLRYLTESYGTGQDIDDRIVEANPLLEAFGNAKTVRNNNSSRFGKFVEIHFNEKSSVVGGFVSHYLLEKSRICVQGKEERNYHIFYRLCAGASEDIREKLHLSSPDNFRYLNRGCTRYFANKETDKQILQNRKSPEYVKSGSLKDPLLDDHGDFIRMCTAMKKIGLGDEEKLDLFRVVAGVLHLGNIDFEEAGSTSGGCNLKNKSAQSLEYCAELLGLDQDDLRGSLTTRVMLTTAGGTKGTVIKVPLKVEQANNARDALAKTVYSHLFDHVVNRVNQCFPFEASSYFIGVLDIAGFEYFEHNSFEQFCINYCNEKLQQFFNERILKEEQELYQKEGLGVNEVHYVDNQDCIDLIEAKLVGILDILDEENRLPQPSDQHFTSAVHQKHKDHFRLTIPRKSKLAIHRNIRDDEGFMIRHFAGAVCYETTQFVEKNNDALHMSLESLICESRDKFVRELFESSTNNNKDTKQKAGKLSFISVGNKFKTQLNLLLDKLRSTGSSFIRCIKPNLKMTSHHFEGAQILSQLQCSGMVSVLDLMQGGFPSRASFHELYNMYKKYMPGKLARLDPRLFCKALFKALGLNEVDYKFGLTKVFFRPGKFAEFDQIMKSDPDHLAELVKRVNHWLICSRWKKVQWCSLSVIKLKNKIKYRAEACIIMQKTVRMWLCKRRHKPRIDGLIKVGTLKKRLDKFNEVVSALKDGKSEVNKQVKNLEISIDALMAKIKSTMMTREQIQREYNALVKSSEDLLSALQKKKQQEEEAERLRRIQEEMEKERKRREEDEQHRRKEEEERRMKLEMEVKRKQEEEERKKREDDEKRIQAEVEEQLARQREEESQQQAVLEQERRDRELALRIAQSEAELISDEAQTDPALRSVDSLLVTSQIDGARPKMTPGPAVQATKAAAGSKKHDLSNWKYAELRDTINTSCDIELLAACREEFHRRLKVYHAWKSKNKKRNTESEQRAPKSVTDYAQQNPAAQLPARQQEIEMNRQQRYFRIPFIRPADQYKDPQNKKKGWWYAHFDGQWIARQMELHPDKPPILLVAGKDDMEMCELNLEGTGLTRKRGAEILPRQFEEIWERCGGIEYLQKAIESRQARPTYATAMLQNLLK</sequence>
<proteinExistence type="inferred from homology"/>
<dbReference type="Gene3D" id="2.30.30.360">
    <property type="entry name" value="Myosin S1 fragment, N-terminal"/>
    <property type="match status" value="1"/>
</dbReference>
<dbReference type="InterPro" id="IPR049016">
    <property type="entry name" value="MYO6_lever"/>
</dbReference>
<evidence type="ECO:0000256" key="5">
    <source>
        <dbReference type="ARBA" id="ARBA00008314"/>
    </source>
</evidence>
<evidence type="ECO:0000256" key="3">
    <source>
        <dbReference type="ARBA" id="ARBA00004600"/>
    </source>
</evidence>
<evidence type="ECO:0000256" key="9">
    <source>
        <dbReference type="ARBA" id="ARBA00022740"/>
    </source>
</evidence>
<evidence type="ECO:0000256" key="2">
    <source>
        <dbReference type="ARBA" id="ARBA00004496"/>
    </source>
</evidence>
<evidence type="ECO:0000313" key="21">
    <source>
        <dbReference type="Proteomes" id="UP001652624"/>
    </source>
</evidence>
<feature type="region of interest" description="Actin-binding" evidence="17">
    <location>
        <begin position="651"/>
        <end position="673"/>
    </location>
</feature>
<evidence type="ECO:0000259" key="19">
    <source>
        <dbReference type="PROSITE" id="PS51456"/>
    </source>
</evidence>
<evidence type="ECO:0000256" key="16">
    <source>
        <dbReference type="ARBA" id="ARBA00030027"/>
    </source>
</evidence>
<evidence type="ECO:0000313" key="22">
    <source>
        <dbReference type="RefSeq" id="XP_060061397.1"/>
    </source>
</evidence>
<keyword evidence="9" id="KW-1009">Hearing</keyword>
<dbReference type="InterPro" id="IPR008989">
    <property type="entry name" value="Myosin_S1_N"/>
</dbReference>
<evidence type="ECO:0000256" key="14">
    <source>
        <dbReference type="ARBA" id="ARBA00023175"/>
    </source>
</evidence>
<dbReference type="CDD" id="cd21958">
    <property type="entry name" value="MyUb_Myo6"/>
    <property type="match status" value="1"/>
</dbReference>
<dbReference type="InterPro" id="IPR004009">
    <property type="entry name" value="SH3_Myosin"/>
</dbReference>
<dbReference type="Gene3D" id="1.20.58.530">
    <property type="match status" value="1"/>
</dbReference>
<dbReference type="Proteomes" id="UP001652624">
    <property type="component" value="Chromosome 13"/>
</dbReference>
<dbReference type="InterPro" id="IPR001609">
    <property type="entry name" value="Myosin_head_motor_dom-like"/>
</dbReference>
<dbReference type="Gene3D" id="6.10.220.10">
    <property type="match status" value="1"/>
</dbReference>
<dbReference type="Gene3D" id="1.20.120.720">
    <property type="entry name" value="Myosin VI head, motor domain, U50 subdomain"/>
    <property type="match status" value="1"/>
</dbReference>
<evidence type="ECO:0000259" key="20">
    <source>
        <dbReference type="PROSITE" id="PS51844"/>
    </source>
</evidence>
<dbReference type="InterPro" id="IPR036961">
    <property type="entry name" value="Kinesin_motor_dom_sf"/>
</dbReference>
<dbReference type="GeneID" id="103112512"/>
<dbReference type="PANTHER" id="PTHR13140">
    <property type="entry name" value="MYOSIN"/>
    <property type="match status" value="1"/>
</dbReference>